<gene>
    <name evidence="1" type="ORF">RxyAA322_06030</name>
</gene>
<dbReference type="AlphaFoldDB" id="A0A510HFN7"/>
<keyword evidence="2" id="KW-1185">Reference proteome</keyword>
<sequence>MGVVGNKNQGYTRPEKEEAERIVTLRWRALGEYILRITHAGWITHEVADTVRLVWEVEREPSLVGEAR</sequence>
<dbReference type="EMBL" id="AP019791">
    <property type="protein sequence ID" value="BBL78749.1"/>
    <property type="molecule type" value="Genomic_DNA"/>
</dbReference>
<organism evidence="1 2">
    <name type="scientific">Rubrobacter xylanophilus</name>
    <dbReference type="NCBI Taxonomy" id="49319"/>
    <lineage>
        <taxon>Bacteria</taxon>
        <taxon>Bacillati</taxon>
        <taxon>Actinomycetota</taxon>
        <taxon>Rubrobacteria</taxon>
        <taxon>Rubrobacterales</taxon>
        <taxon>Rubrobacteraceae</taxon>
        <taxon>Rubrobacter</taxon>
    </lineage>
</organism>
<accession>A0A510HFN7</accession>
<dbReference type="RefSeq" id="WP_172620646.1">
    <property type="nucleotide sequence ID" value="NZ_AP019791.1"/>
</dbReference>
<evidence type="ECO:0000313" key="2">
    <source>
        <dbReference type="Proteomes" id="UP000318065"/>
    </source>
</evidence>
<dbReference type="Proteomes" id="UP000318065">
    <property type="component" value="Chromosome"/>
</dbReference>
<name>A0A510HFN7_9ACTN</name>
<protein>
    <submittedName>
        <fullName evidence="1">Uncharacterized protein</fullName>
    </submittedName>
</protein>
<reference evidence="1" key="1">
    <citation type="journal article" date="2019" name="Microbiol. Resour. Announc.">
        <title>Complete Genome Sequence of Rubrobacter xylanophilus Strain AA3-22, Isolated from Arima Onsen in Japan.</title>
        <authorList>
            <person name="Tomariguchi N."/>
            <person name="Miyazaki K."/>
        </authorList>
    </citation>
    <scope>NUCLEOTIDE SEQUENCE [LARGE SCALE GENOMIC DNA]</scope>
    <source>
        <strain evidence="1">AA3-22</strain>
    </source>
</reference>
<proteinExistence type="predicted"/>
<evidence type="ECO:0000313" key="1">
    <source>
        <dbReference type="EMBL" id="BBL78749.1"/>
    </source>
</evidence>